<keyword evidence="3" id="KW-1185">Reference proteome</keyword>
<dbReference type="EMBL" id="JBHTEY010000004">
    <property type="protein sequence ID" value="MFC7616862.1"/>
    <property type="molecule type" value="Genomic_DNA"/>
</dbReference>
<comment type="caution">
    <text evidence="2">The sequence shown here is derived from an EMBL/GenBank/DDBJ whole genome shotgun (WGS) entry which is preliminary data.</text>
</comment>
<evidence type="ECO:0000256" key="1">
    <source>
        <dbReference type="SAM" id="MobiDB-lite"/>
    </source>
</evidence>
<name>A0ABW2TV95_9PSEU</name>
<organism evidence="2 3">
    <name type="scientific">Actinokineospora soli</name>
    <dbReference type="NCBI Taxonomy" id="1048753"/>
    <lineage>
        <taxon>Bacteria</taxon>
        <taxon>Bacillati</taxon>
        <taxon>Actinomycetota</taxon>
        <taxon>Actinomycetes</taxon>
        <taxon>Pseudonocardiales</taxon>
        <taxon>Pseudonocardiaceae</taxon>
        <taxon>Actinokineospora</taxon>
    </lineage>
</organism>
<evidence type="ECO:0000313" key="2">
    <source>
        <dbReference type="EMBL" id="MFC7616862.1"/>
    </source>
</evidence>
<feature type="region of interest" description="Disordered" evidence="1">
    <location>
        <begin position="30"/>
        <end position="98"/>
    </location>
</feature>
<gene>
    <name evidence="2" type="ORF">ACFQV2_28840</name>
</gene>
<proteinExistence type="predicted"/>
<accession>A0ABW2TV95</accession>
<evidence type="ECO:0000313" key="3">
    <source>
        <dbReference type="Proteomes" id="UP001596512"/>
    </source>
</evidence>
<feature type="compositionally biased region" description="Low complexity" evidence="1">
    <location>
        <begin position="82"/>
        <end position="98"/>
    </location>
</feature>
<reference evidence="3" key="1">
    <citation type="journal article" date="2019" name="Int. J. Syst. Evol. Microbiol.">
        <title>The Global Catalogue of Microorganisms (GCM) 10K type strain sequencing project: providing services to taxonomists for standard genome sequencing and annotation.</title>
        <authorList>
            <consortium name="The Broad Institute Genomics Platform"/>
            <consortium name="The Broad Institute Genome Sequencing Center for Infectious Disease"/>
            <person name="Wu L."/>
            <person name="Ma J."/>
        </authorList>
    </citation>
    <scope>NUCLEOTIDE SEQUENCE [LARGE SCALE GENOMIC DNA]</scope>
    <source>
        <strain evidence="3">JCM 17695</strain>
    </source>
</reference>
<protein>
    <submittedName>
        <fullName evidence="2">Uncharacterized protein</fullName>
    </submittedName>
</protein>
<dbReference type="Proteomes" id="UP001596512">
    <property type="component" value="Unassembled WGS sequence"/>
</dbReference>
<sequence>MLCGLGHLYAVFEHKELPHPTMTVVAQHTGPARWAAVGPRPPRRRPTRHGAQVAAVVDQGRRRHRSRRARADRPGPARRSTRTSSTRPPRSVGRPRYAEATARYRRAGDHWSALARVALLV</sequence>